<evidence type="ECO:0000259" key="3">
    <source>
        <dbReference type="PROSITE" id="PS50943"/>
    </source>
</evidence>
<keyword evidence="5" id="KW-1185">Reference proteome</keyword>
<dbReference type="SUPFAM" id="SSF47413">
    <property type="entry name" value="lambda repressor-like DNA-binding domains"/>
    <property type="match status" value="1"/>
</dbReference>
<evidence type="ECO:0000256" key="2">
    <source>
        <dbReference type="SAM" id="MobiDB-lite"/>
    </source>
</evidence>
<accession>A0A2U3CNV7</accession>
<dbReference type="InterPro" id="IPR001387">
    <property type="entry name" value="Cro/C1-type_HTH"/>
</dbReference>
<dbReference type="PROSITE" id="PS50943">
    <property type="entry name" value="HTH_CROC1"/>
    <property type="match status" value="1"/>
</dbReference>
<dbReference type="CDD" id="cd00093">
    <property type="entry name" value="HTH_XRE"/>
    <property type="match status" value="1"/>
</dbReference>
<protein>
    <recommendedName>
        <fullName evidence="3">HTH cro/C1-type domain-containing protein</fullName>
    </recommendedName>
</protein>
<feature type="region of interest" description="Disordered" evidence="2">
    <location>
        <begin position="70"/>
        <end position="90"/>
    </location>
</feature>
<dbReference type="OrthoDB" id="5190137at2"/>
<dbReference type="InterPro" id="IPR010982">
    <property type="entry name" value="Lambda_DNA-bd_dom_sf"/>
</dbReference>
<dbReference type="Pfam" id="PF01381">
    <property type="entry name" value="HTH_3"/>
    <property type="match status" value="1"/>
</dbReference>
<evidence type="ECO:0000256" key="1">
    <source>
        <dbReference type="ARBA" id="ARBA00023125"/>
    </source>
</evidence>
<dbReference type="Gene3D" id="1.10.260.40">
    <property type="entry name" value="lambda repressor-like DNA-binding domains"/>
    <property type="match status" value="1"/>
</dbReference>
<feature type="domain" description="HTH cro/C1-type" evidence="3">
    <location>
        <begin position="13"/>
        <end position="67"/>
    </location>
</feature>
<dbReference type="AlphaFoldDB" id="A0A2U3CNV7"/>
<comment type="caution">
    <text evidence="4">The sequence shown here is derived from an EMBL/GenBank/DDBJ whole genome shotgun (WGS) entry which is preliminary data.</text>
</comment>
<keyword evidence="1" id="KW-0238">DNA-binding</keyword>
<gene>
    <name evidence="4" type="ORF">BM613_14455</name>
</gene>
<sequence length="90" mass="9919">MNSFDWVSFGARLRFLRLQKKMSLTSVSNDLGITKSTLGSLEHGRRGASIEVIIALATFFNVSTDYLLGLSDDPTPSQHRGSVSEISKEE</sequence>
<dbReference type="PANTHER" id="PTHR46558">
    <property type="entry name" value="TRACRIPTIONAL REGULATORY PROTEIN-RELATED-RELATED"/>
    <property type="match status" value="1"/>
</dbReference>
<dbReference type="GO" id="GO:0003677">
    <property type="term" value="F:DNA binding"/>
    <property type="evidence" value="ECO:0007669"/>
    <property type="project" value="UniProtKB-KW"/>
</dbReference>
<feature type="compositionally biased region" description="Polar residues" evidence="2">
    <location>
        <begin position="74"/>
        <end position="90"/>
    </location>
</feature>
<dbReference type="PANTHER" id="PTHR46558:SF11">
    <property type="entry name" value="HTH-TYPE TRANSCRIPTIONAL REGULATOR XRE"/>
    <property type="match status" value="1"/>
</dbReference>
<evidence type="ECO:0000313" key="5">
    <source>
        <dbReference type="Proteomes" id="UP000245380"/>
    </source>
</evidence>
<dbReference type="RefSeq" id="WP_109431871.1">
    <property type="nucleotide sequence ID" value="NZ_MPDK01000101.1"/>
</dbReference>
<proteinExistence type="predicted"/>
<evidence type="ECO:0000313" key="4">
    <source>
        <dbReference type="EMBL" id="PWI50706.1"/>
    </source>
</evidence>
<dbReference type="Proteomes" id="UP000245380">
    <property type="component" value="Unassembled WGS sequence"/>
</dbReference>
<dbReference type="SMART" id="SM00530">
    <property type="entry name" value="HTH_XRE"/>
    <property type="match status" value="1"/>
</dbReference>
<name>A0A2U3CNV7_SULT2</name>
<reference evidence="4 5" key="1">
    <citation type="submission" date="2016-11" db="EMBL/GenBank/DDBJ databases">
        <title>Comparative genomics of Acidibacillus ferroxidans species.</title>
        <authorList>
            <person name="Oliveira G."/>
            <person name="Nunes G."/>
            <person name="Oliveira R."/>
            <person name="Araujo F."/>
            <person name="Salim A."/>
            <person name="Scholte L."/>
            <person name="Morais D."/>
            <person name="Nancucheo I."/>
            <person name="Johnson D.B."/>
            <person name="Grail B."/>
            <person name="Bittencourt J."/>
            <person name="Valadares R."/>
        </authorList>
    </citation>
    <scope>NUCLEOTIDE SEQUENCE [LARGE SCALE GENOMIC DNA]</scope>
    <source>
        <strain evidence="4 5">Y002</strain>
    </source>
</reference>
<organism evidence="4 5">
    <name type="scientific">Sulfoacidibacillus thermotolerans</name>
    <name type="common">Acidibacillus sulfuroxidans</name>
    <dbReference type="NCBI Taxonomy" id="1765684"/>
    <lineage>
        <taxon>Bacteria</taxon>
        <taxon>Bacillati</taxon>
        <taxon>Bacillota</taxon>
        <taxon>Bacilli</taxon>
        <taxon>Bacillales</taxon>
        <taxon>Alicyclobacillaceae</taxon>
        <taxon>Sulfoacidibacillus</taxon>
    </lineage>
</organism>
<dbReference type="EMBL" id="MPDK01000101">
    <property type="protein sequence ID" value="PWI50706.1"/>
    <property type="molecule type" value="Genomic_DNA"/>
</dbReference>